<dbReference type="GO" id="GO:0006952">
    <property type="term" value="P:defense response"/>
    <property type="evidence" value="ECO:0007669"/>
    <property type="project" value="UniProtKB-KW"/>
</dbReference>
<feature type="domain" description="TIR" evidence="5">
    <location>
        <begin position="3"/>
        <end position="171"/>
    </location>
</feature>
<keyword evidence="4" id="KW-0520">NAD</keyword>
<evidence type="ECO:0000256" key="3">
    <source>
        <dbReference type="ARBA" id="ARBA00022821"/>
    </source>
</evidence>
<dbReference type="PANTHER" id="PTHR11017">
    <property type="entry name" value="LEUCINE-RICH REPEAT-CONTAINING PROTEIN"/>
    <property type="match status" value="1"/>
</dbReference>
<evidence type="ECO:0000313" key="6">
    <source>
        <dbReference type="EMBL" id="KYP42771.1"/>
    </source>
</evidence>
<dbReference type="InterPro" id="IPR036390">
    <property type="entry name" value="WH_DNA-bd_sf"/>
</dbReference>
<name>A0A151RJP1_CAJCA</name>
<dbReference type="Gene3D" id="1.10.8.430">
    <property type="entry name" value="Helical domain of apoptotic protease-activating factors"/>
    <property type="match status" value="1"/>
</dbReference>
<gene>
    <name evidence="6" type="ORF">KK1_035801</name>
</gene>
<dbReference type="InterPro" id="IPR058192">
    <property type="entry name" value="WHD_ROQ1-like"/>
</dbReference>
<dbReference type="PANTHER" id="PTHR11017:SF259">
    <property type="entry name" value="ADP-RIBOSYL CYCLASE_CYCLIC ADP-RIBOSE HYDROLASE"/>
    <property type="match status" value="1"/>
</dbReference>
<keyword evidence="3" id="KW-0611">Plant defense</keyword>
<dbReference type="Gene3D" id="3.40.50.10140">
    <property type="entry name" value="Toll/interleukin-1 receptor homology (TIR) domain"/>
    <property type="match status" value="1"/>
</dbReference>
<sequence>MRSKYDVFVSFRGDTRNNFTDHLFGAFKRRGIVTFRDDTKLKKGEPLAPELLQAIEGSRILIVIFSKNYASSTWCLRELEKIFDCIQVTGKRVFPIFYDVDPSEVRKQSGDFKNAFDNHEERFKHDSCKMMEVQRWREALTQVANLSGWDVRYKPQYAEIENIVDEIISTLDHKVSSLPPDLVGMQSPVEEIEKLLLLSSVDDVHVIGICGMGGIGKTTLATVLYDRISHHYDAFCFISDVSKIYRDHGPIGVHKQLLHQTLHDENLQICELPKITNLIQRRLCHERVFIVFDNVDQIEQLEELAANWEWLGAGSKVIIISRDDHILRMLKAYEVYNVQLLNWDNSLELFLKKAFRCDDITSDYEDCLTILKHANGLPLAIKVLGSFLFGRDISEWKSALSRLRENPSKDIMNMLRLSFDGLEEMEKEIFLDIACFFNGNKEQYVKKVLNCCGFHPDSGIRVLIDKSLITISNNLIEMHDLLEELGRKIVQENSPKEPQKWSRLWLDKCFYNVMLENMETEYAEAIVLRCAKEGEILMAETLSKMSHLRLLVLNDMSFQGNLKNLSNELKYLFWDKYPFMSLPSSFRPHNLVELILPHSGIKQLWEGTKQPLQNLKCMDLSHSTNLIKMPCFGEVPNLESLILEGCTKLEKIDSSIGLLKKLILLNLKNCKSLACIPKSILDLCSLEYLNLSGCSKELDKGFFYCLLPSLQRLNLGGNDFVTLPCSLKELCNLVYLNLEHCKQLKCLPELPVHTCLPIRREVPWGIRRPGLYIFNCPKLGERERCCSMTFSWMRQMLQVHTHSFLPSPIYLHACVREKK</sequence>
<dbReference type="Gramene" id="C.cajan_32476.t">
    <property type="protein sequence ID" value="C.cajan_32476.t"/>
    <property type="gene ID" value="C.cajan_32476"/>
</dbReference>
<keyword evidence="7" id="KW-1185">Reference proteome</keyword>
<protein>
    <submittedName>
        <fullName evidence="6">TMV resistance protein N</fullName>
    </submittedName>
</protein>
<dbReference type="AlphaFoldDB" id="A0A151RJP1"/>
<dbReference type="InterPro" id="IPR000157">
    <property type="entry name" value="TIR_dom"/>
</dbReference>
<dbReference type="Gene3D" id="3.80.10.10">
    <property type="entry name" value="Ribonuclease Inhibitor"/>
    <property type="match status" value="2"/>
</dbReference>
<dbReference type="OMA" id="CHERVFI"/>
<dbReference type="SUPFAM" id="SSF52540">
    <property type="entry name" value="P-loop containing nucleoside triphosphate hydrolases"/>
    <property type="match status" value="1"/>
</dbReference>
<evidence type="ECO:0000259" key="5">
    <source>
        <dbReference type="PROSITE" id="PS50104"/>
    </source>
</evidence>
<proteinExistence type="predicted"/>
<dbReference type="Proteomes" id="UP000075243">
    <property type="component" value="Unassembled WGS sequence"/>
</dbReference>
<keyword evidence="2" id="KW-0677">Repeat</keyword>
<keyword evidence="1" id="KW-0433">Leucine-rich repeat</keyword>
<dbReference type="Pfam" id="PF07725">
    <property type="entry name" value="LRR_3"/>
    <property type="match status" value="1"/>
</dbReference>
<dbReference type="InterPro" id="IPR002182">
    <property type="entry name" value="NB-ARC"/>
</dbReference>
<dbReference type="GO" id="GO:0043531">
    <property type="term" value="F:ADP binding"/>
    <property type="evidence" value="ECO:0007669"/>
    <property type="project" value="InterPro"/>
</dbReference>
<accession>A0A151RJP1</accession>
<dbReference type="Pfam" id="PF01582">
    <property type="entry name" value="TIR"/>
    <property type="match status" value="1"/>
</dbReference>
<dbReference type="InterPro" id="IPR011713">
    <property type="entry name" value="Leu-rich_rpt_3"/>
</dbReference>
<evidence type="ECO:0000256" key="2">
    <source>
        <dbReference type="ARBA" id="ARBA00022737"/>
    </source>
</evidence>
<dbReference type="InterPro" id="IPR035897">
    <property type="entry name" value="Toll_tir_struct_dom_sf"/>
</dbReference>
<organism evidence="6 7">
    <name type="scientific">Cajanus cajan</name>
    <name type="common">Pigeon pea</name>
    <name type="synonym">Cajanus indicus</name>
    <dbReference type="NCBI Taxonomy" id="3821"/>
    <lineage>
        <taxon>Eukaryota</taxon>
        <taxon>Viridiplantae</taxon>
        <taxon>Streptophyta</taxon>
        <taxon>Embryophyta</taxon>
        <taxon>Tracheophyta</taxon>
        <taxon>Spermatophyta</taxon>
        <taxon>Magnoliopsida</taxon>
        <taxon>eudicotyledons</taxon>
        <taxon>Gunneridae</taxon>
        <taxon>Pentapetalae</taxon>
        <taxon>rosids</taxon>
        <taxon>fabids</taxon>
        <taxon>Fabales</taxon>
        <taxon>Fabaceae</taxon>
        <taxon>Papilionoideae</taxon>
        <taxon>50 kb inversion clade</taxon>
        <taxon>NPAAA clade</taxon>
        <taxon>indigoferoid/millettioid clade</taxon>
        <taxon>Phaseoleae</taxon>
        <taxon>Cajanus</taxon>
    </lineage>
</organism>
<dbReference type="SMART" id="SM00255">
    <property type="entry name" value="TIR"/>
    <property type="match status" value="1"/>
</dbReference>
<dbReference type="GO" id="GO:0007165">
    <property type="term" value="P:signal transduction"/>
    <property type="evidence" value="ECO:0007669"/>
    <property type="project" value="InterPro"/>
</dbReference>
<dbReference type="PROSITE" id="PS50104">
    <property type="entry name" value="TIR"/>
    <property type="match status" value="1"/>
</dbReference>
<dbReference type="FunFam" id="3.40.50.10140:FF:000007">
    <property type="entry name" value="Disease resistance protein (TIR-NBS-LRR class)"/>
    <property type="match status" value="1"/>
</dbReference>
<dbReference type="Pfam" id="PF00931">
    <property type="entry name" value="NB-ARC"/>
    <property type="match status" value="1"/>
</dbReference>
<dbReference type="SUPFAM" id="SSF52058">
    <property type="entry name" value="L domain-like"/>
    <property type="match status" value="1"/>
</dbReference>
<dbReference type="PRINTS" id="PR00364">
    <property type="entry name" value="DISEASERSIST"/>
</dbReference>
<dbReference type="InterPro" id="IPR042197">
    <property type="entry name" value="Apaf_helical"/>
</dbReference>
<dbReference type="SUPFAM" id="SSF52200">
    <property type="entry name" value="Toll/Interleukin receptor TIR domain"/>
    <property type="match status" value="1"/>
</dbReference>
<evidence type="ECO:0000313" key="7">
    <source>
        <dbReference type="Proteomes" id="UP000075243"/>
    </source>
</evidence>
<dbReference type="InterPro" id="IPR027417">
    <property type="entry name" value="P-loop_NTPase"/>
</dbReference>
<dbReference type="SUPFAM" id="SSF46785">
    <property type="entry name" value="Winged helix' DNA-binding domain"/>
    <property type="match status" value="1"/>
</dbReference>
<dbReference type="Gene3D" id="3.40.50.300">
    <property type="entry name" value="P-loop containing nucleotide triphosphate hydrolases"/>
    <property type="match status" value="1"/>
</dbReference>
<dbReference type="InterPro" id="IPR044974">
    <property type="entry name" value="Disease_R_plants"/>
</dbReference>
<dbReference type="InterPro" id="IPR032675">
    <property type="entry name" value="LRR_dom_sf"/>
</dbReference>
<dbReference type="EMBL" id="KQ483700">
    <property type="protein sequence ID" value="KYP42771.1"/>
    <property type="molecule type" value="Genomic_DNA"/>
</dbReference>
<reference evidence="6" key="1">
    <citation type="journal article" date="2012" name="Nat. Biotechnol.">
        <title>Draft genome sequence of pigeonpea (Cajanus cajan), an orphan legume crop of resource-poor farmers.</title>
        <authorList>
            <person name="Varshney R.K."/>
            <person name="Chen W."/>
            <person name="Li Y."/>
            <person name="Bharti A.K."/>
            <person name="Saxena R.K."/>
            <person name="Schlueter J.A."/>
            <person name="Donoghue M.T."/>
            <person name="Azam S."/>
            <person name="Fan G."/>
            <person name="Whaley A.M."/>
            <person name="Farmer A.D."/>
            <person name="Sheridan J."/>
            <person name="Iwata A."/>
            <person name="Tuteja R."/>
            <person name="Penmetsa R.V."/>
            <person name="Wu W."/>
            <person name="Upadhyaya H.D."/>
            <person name="Yang S.P."/>
            <person name="Shah T."/>
            <person name="Saxena K.B."/>
            <person name="Michael T."/>
            <person name="McCombie W.R."/>
            <person name="Yang B."/>
            <person name="Zhang G."/>
            <person name="Yang H."/>
            <person name="Wang J."/>
            <person name="Spillane C."/>
            <person name="Cook D.R."/>
            <person name="May G.D."/>
            <person name="Xu X."/>
            <person name="Jackson S.A."/>
        </authorList>
    </citation>
    <scope>NUCLEOTIDE SEQUENCE [LARGE SCALE GENOMIC DNA]</scope>
</reference>
<dbReference type="Pfam" id="PF23282">
    <property type="entry name" value="WHD_ROQ1"/>
    <property type="match status" value="1"/>
</dbReference>
<evidence type="ECO:0000256" key="4">
    <source>
        <dbReference type="ARBA" id="ARBA00023027"/>
    </source>
</evidence>
<evidence type="ECO:0000256" key="1">
    <source>
        <dbReference type="ARBA" id="ARBA00022614"/>
    </source>
</evidence>